<keyword evidence="6" id="KW-1185">Reference proteome</keyword>
<dbReference type="Gene3D" id="1.10.10.10">
    <property type="entry name" value="Winged helix-like DNA-binding domain superfamily/Winged helix DNA-binding domain"/>
    <property type="match status" value="1"/>
</dbReference>
<dbReference type="PRINTS" id="PR00033">
    <property type="entry name" value="HTHASNC"/>
</dbReference>
<organism evidence="5 6">
    <name type="scientific">Arthrobacter cheniae</name>
    <dbReference type="NCBI Taxonomy" id="1258888"/>
    <lineage>
        <taxon>Bacteria</taxon>
        <taxon>Bacillati</taxon>
        <taxon>Actinomycetota</taxon>
        <taxon>Actinomycetes</taxon>
        <taxon>Micrococcales</taxon>
        <taxon>Micrococcaceae</taxon>
        <taxon>Arthrobacter</taxon>
    </lineage>
</organism>
<dbReference type="SUPFAM" id="SSF46785">
    <property type="entry name" value="Winged helix' DNA-binding domain"/>
    <property type="match status" value="1"/>
</dbReference>
<evidence type="ECO:0000256" key="1">
    <source>
        <dbReference type="ARBA" id="ARBA00023015"/>
    </source>
</evidence>
<dbReference type="InterPro" id="IPR011008">
    <property type="entry name" value="Dimeric_a/b-barrel"/>
</dbReference>
<dbReference type="RefSeq" id="WP_120150817.1">
    <property type="nucleotide sequence ID" value="NZ_QZVT01000020.1"/>
</dbReference>
<dbReference type="PANTHER" id="PTHR30154">
    <property type="entry name" value="LEUCINE-RESPONSIVE REGULATORY PROTEIN"/>
    <property type="match status" value="1"/>
</dbReference>
<keyword evidence="3" id="KW-0804">Transcription</keyword>
<keyword evidence="2" id="KW-0238">DNA-binding</keyword>
<dbReference type="Pfam" id="PF01037">
    <property type="entry name" value="AsnC_trans_reg"/>
    <property type="match status" value="1"/>
</dbReference>
<feature type="domain" description="HTH asnC-type" evidence="4">
    <location>
        <begin position="7"/>
        <end position="68"/>
    </location>
</feature>
<dbReference type="FunFam" id="1.10.10.10:FF:000186">
    <property type="entry name" value="AsnC family transcriptional regulator"/>
    <property type="match status" value="1"/>
</dbReference>
<evidence type="ECO:0000313" key="5">
    <source>
        <dbReference type="EMBL" id="RJT74400.1"/>
    </source>
</evidence>
<name>A0A3A5M944_9MICC</name>
<dbReference type="SMART" id="SM00344">
    <property type="entry name" value="HTH_ASNC"/>
    <property type="match status" value="1"/>
</dbReference>
<dbReference type="InterPro" id="IPR036388">
    <property type="entry name" value="WH-like_DNA-bd_sf"/>
</dbReference>
<dbReference type="InterPro" id="IPR019887">
    <property type="entry name" value="Tscrpt_reg_AsnC/Lrp_C"/>
</dbReference>
<dbReference type="PANTHER" id="PTHR30154:SF34">
    <property type="entry name" value="TRANSCRIPTIONAL REGULATOR AZLB"/>
    <property type="match status" value="1"/>
</dbReference>
<dbReference type="Gene3D" id="3.30.70.920">
    <property type="match status" value="1"/>
</dbReference>
<sequence>MSNKIRLDATDRAILHELSRDGKLSNVELADRVGLTPAPCLRRVKRLEEQGVITGYRARLDPVAAGRSFCVYMAVEITMTSREVVEEFEAALLSYDEVTEVRRVYGAIDYLVRVDVEDSNAYERFQTEKMYALTGVQRVVSHTTMSLIKSST</sequence>
<dbReference type="Pfam" id="PF13412">
    <property type="entry name" value="HTH_24"/>
    <property type="match status" value="1"/>
</dbReference>
<evidence type="ECO:0000259" key="4">
    <source>
        <dbReference type="PROSITE" id="PS50956"/>
    </source>
</evidence>
<evidence type="ECO:0000256" key="2">
    <source>
        <dbReference type="ARBA" id="ARBA00023125"/>
    </source>
</evidence>
<dbReference type="PROSITE" id="PS50956">
    <property type="entry name" value="HTH_ASNC_2"/>
    <property type="match status" value="1"/>
</dbReference>
<dbReference type="Proteomes" id="UP000272560">
    <property type="component" value="Unassembled WGS sequence"/>
</dbReference>
<dbReference type="InterPro" id="IPR036390">
    <property type="entry name" value="WH_DNA-bd_sf"/>
</dbReference>
<evidence type="ECO:0000256" key="3">
    <source>
        <dbReference type="ARBA" id="ARBA00023163"/>
    </source>
</evidence>
<dbReference type="PROSITE" id="PS00519">
    <property type="entry name" value="HTH_ASNC_1"/>
    <property type="match status" value="1"/>
</dbReference>
<dbReference type="CDD" id="cd00090">
    <property type="entry name" value="HTH_ARSR"/>
    <property type="match status" value="1"/>
</dbReference>
<dbReference type="InterPro" id="IPR019885">
    <property type="entry name" value="Tscrpt_reg_HTH_AsnC-type_CS"/>
</dbReference>
<dbReference type="AlphaFoldDB" id="A0A3A5M944"/>
<dbReference type="OrthoDB" id="166264at2"/>
<dbReference type="InterPro" id="IPR019888">
    <property type="entry name" value="Tscrpt_reg_AsnC-like"/>
</dbReference>
<comment type="caution">
    <text evidence="5">The sequence shown here is derived from an EMBL/GenBank/DDBJ whole genome shotgun (WGS) entry which is preliminary data.</text>
</comment>
<reference evidence="5 6" key="1">
    <citation type="submission" date="2018-09" db="EMBL/GenBank/DDBJ databases">
        <title>Novel species of Arthrobacter.</title>
        <authorList>
            <person name="Liu Q."/>
            <person name="Xin Y.-H."/>
        </authorList>
    </citation>
    <scope>NUCLEOTIDE SEQUENCE [LARGE SCALE GENOMIC DNA]</scope>
    <source>
        <strain evidence="5 6">Hz2</strain>
    </source>
</reference>
<gene>
    <name evidence="5" type="ORF">D6T63_18580</name>
</gene>
<dbReference type="GO" id="GO:0005829">
    <property type="term" value="C:cytosol"/>
    <property type="evidence" value="ECO:0007669"/>
    <property type="project" value="TreeGrafter"/>
</dbReference>
<dbReference type="InterPro" id="IPR000485">
    <property type="entry name" value="AsnC-type_HTH_dom"/>
</dbReference>
<dbReference type="GO" id="GO:0043200">
    <property type="term" value="P:response to amino acid"/>
    <property type="evidence" value="ECO:0007669"/>
    <property type="project" value="TreeGrafter"/>
</dbReference>
<dbReference type="InterPro" id="IPR011991">
    <property type="entry name" value="ArsR-like_HTH"/>
</dbReference>
<keyword evidence="1" id="KW-0805">Transcription regulation</keyword>
<proteinExistence type="predicted"/>
<dbReference type="GO" id="GO:0043565">
    <property type="term" value="F:sequence-specific DNA binding"/>
    <property type="evidence" value="ECO:0007669"/>
    <property type="project" value="InterPro"/>
</dbReference>
<evidence type="ECO:0000313" key="6">
    <source>
        <dbReference type="Proteomes" id="UP000272560"/>
    </source>
</evidence>
<protein>
    <submittedName>
        <fullName evidence="5">Lrp/AsnC family transcriptional regulator</fullName>
    </submittedName>
</protein>
<dbReference type="EMBL" id="QZVT01000020">
    <property type="protein sequence ID" value="RJT74400.1"/>
    <property type="molecule type" value="Genomic_DNA"/>
</dbReference>
<dbReference type="SUPFAM" id="SSF54909">
    <property type="entry name" value="Dimeric alpha+beta barrel"/>
    <property type="match status" value="1"/>
</dbReference>
<accession>A0A3A5M944</accession>